<gene>
    <name evidence="1" type="ORF">OsI_19678</name>
</gene>
<protein>
    <submittedName>
        <fullName evidence="1">Uncharacterized protein</fullName>
    </submittedName>
</protein>
<dbReference type="Proteomes" id="UP000007015">
    <property type="component" value="Chromosome 5"/>
</dbReference>
<accession>A2Y3V6</accession>
<evidence type="ECO:0000313" key="1">
    <source>
        <dbReference type="EMBL" id="EAY97766.1"/>
    </source>
</evidence>
<dbReference type="EMBL" id="CM000130">
    <property type="protein sequence ID" value="EAY97766.1"/>
    <property type="molecule type" value="Genomic_DNA"/>
</dbReference>
<evidence type="ECO:0000313" key="2">
    <source>
        <dbReference type="Proteomes" id="UP000007015"/>
    </source>
</evidence>
<keyword evidence="2" id="KW-1185">Reference proteome</keyword>
<reference evidence="1 2" key="1">
    <citation type="journal article" date="2005" name="PLoS Biol.">
        <title>The genomes of Oryza sativa: a history of duplications.</title>
        <authorList>
            <person name="Yu J."/>
            <person name="Wang J."/>
            <person name="Lin W."/>
            <person name="Li S."/>
            <person name="Li H."/>
            <person name="Zhou J."/>
            <person name="Ni P."/>
            <person name="Dong W."/>
            <person name="Hu S."/>
            <person name="Zeng C."/>
            <person name="Zhang J."/>
            <person name="Zhang Y."/>
            <person name="Li R."/>
            <person name="Xu Z."/>
            <person name="Li S."/>
            <person name="Li X."/>
            <person name="Zheng H."/>
            <person name="Cong L."/>
            <person name="Lin L."/>
            <person name="Yin J."/>
            <person name="Geng J."/>
            <person name="Li G."/>
            <person name="Shi J."/>
            <person name="Liu J."/>
            <person name="Lv H."/>
            <person name="Li J."/>
            <person name="Wang J."/>
            <person name="Deng Y."/>
            <person name="Ran L."/>
            <person name="Shi X."/>
            <person name="Wang X."/>
            <person name="Wu Q."/>
            <person name="Li C."/>
            <person name="Ren X."/>
            <person name="Wang J."/>
            <person name="Wang X."/>
            <person name="Li D."/>
            <person name="Liu D."/>
            <person name="Zhang X."/>
            <person name="Ji Z."/>
            <person name="Zhao W."/>
            <person name="Sun Y."/>
            <person name="Zhang Z."/>
            <person name="Bao J."/>
            <person name="Han Y."/>
            <person name="Dong L."/>
            <person name="Ji J."/>
            <person name="Chen P."/>
            <person name="Wu S."/>
            <person name="Liu J."/>
            <person name="Xiao Y."/>
            <person name="Bu D."/>
            <person name="Tan J."/>
            <person name="Yang L."/>
            <person name="Ye C."/>
            <person name="Zhang J."/>
            <person name="Xu J."/>
            <person name="Zhou Y."/>
            <person name="Yu Y."/>
            <person name="Zhang B."/>
            <person name="Zhuang S."/>
            <person name="Wei H."/>
            <person name="Liu B."/>
            <person name="Lei M."/>
            <person name="Yu H."/>
            <person name="Li Y."/>
            <person name="Xu H."/>
            <person name="Wei S."/>
            <person name="He X."/>
            <person name="Fang L."/>
            <person name="Zhang Z."/>
            <person name="Zhang Y."/>
            <person name="Huang X."/>
            <person name="Su Z."/>
            <person name="Tong W."/>
            <person name="Li J."/>
            <person name="Tong Z."/>
            <person name="Li S."/>
            <person name="Ye J."/>
            <person name="Wang L."/>
            <person name="Fang L."/>
            <person name="Lei T."/>
            <person name="Chen C."/>
            <person name="Chen H."/>
            <person name="Xu Z."/>
            <person name="Li H."/>
            <person name="Huang H."/>
            <person name="Zhang F."/>
            <person name="Xu H."/>
            <person name="Li N."/>
            <person name="Zhao C."/>
            <person name="Li S."/>
            <person name="Dong L."/>
            <person name="Huang Y."/>
            <person name="Li L."/>
            <person name="Xi Y."/>
            <person name="Qi Q."/>
            <person name="Li W."/>
            <person name="Zhang B."/>
            <person name="Hu W."/>
            <person name="Zhang Y."/>
            <person name="Tian X."/>
            <person name="Jiao Y."/>
            <person name="Liang X."/>
            <person name="Jin J."/>
            <person name="Gao L."/>
            <person name="Zheng W."/>
            <person name="Hao B."/>
            <person name="Liu S."/>
            <person name="Wang W."/>
            <person name="Yuan L."/>
            <person name="Cao M."/>
            <person name="McDermott J."/>
            <person name="Samudrala R."/>
            <person name="Wang J."/>
            <person name="Wong G.K."/>
            <person name="Yang H."/>
        </authorList>
    </citation>
    <scope>NUCLEOTIDE SEQUENCE [LARGE SCALE GENOMIC DNA]</scope>
    <source>
        <strain evidence="2">cv. 93-11</strain>
    </source>
</reference>
<sequence length="73" mass="8019">MHILKALSPLDPVKWYGESVKGSNSSTEACESDYDMKSLMPAPAPYLSPSISADAGVSGCGGRYRRRWRQKRA</sequence>
<dbReference type="HOGENOM" id="CLU_2709173_0_0_1"/>
<dbReference type="Gramene" id="BGIOSGA019726-TA">
    <property type="protein sequence ID" value="BGIOSGA019726-PA"/>
    <property type="gene ID" value="BGIOSGA019726"/>
</dbReference>
<proteinExistence type="predicted"/>
<organism evidence="1 2">
    <name type="scientific">Oryza sativa subsp. indica</name>
    <name type="common">Rice</name>
    <dbReference type="NCBI Taxonomy" id="39946"/>
    <lineage>
        <taxon>Eukaryota</taxon>
        <taxon>Viridiplantae</taxon>
        <taxon>Streptophyta</taxon>
        <taxon>Embryophyta</taxon>
        <taxon>Tracheophyta</taxon>
        <taxon>Spermatophyta</taxon>
        <taxon>Magnoliopsida</taxon>
        <taxon>Liliopsida</taxon>
        <taxon>Poales</taxon>
        <taxon>Poaceae</taxon>
        <taxon>BOP clade</taxon>
        <taxon>Oryzoideae</taxon>
        <taxon>Oryzeae</taxon>
        <taxon>Oryzinae</taxon>
        <taxon>Oryza</taxon>
        <taxon>Oryza sativa</taxon>
    </lineage>
</organism>
<name>A2Y3V6_ORYSI</name>
<dbReference type="AlphaFoldDB" id="A2Y3V6"/>